<dbReference type="EMBL" id="JAJJMA010073216">
    <property type="protein sequence ID" value="MCL7027878.1"/>
    <property type="molecule type" value="Genomic_DNA"/>
</dbReference>
<proteinExistence type="inferred from homology"/>
<evidence type="ECO:0000256" key="4">
    <source>
        <dbReference type="SAM" id="MobiDB-lite"/>
    </source>
</evidence>
<feature type="compositionally biased region" description="Polar residues" evidence="4">
    <location>
        <begin position="25"/>
        <end position="43"/>
    </location>
</feature>
<evidence type="ECO:0000256" key="1">
    <source>
        <dbReference type="ARBA" id="ARBA00007682"/>
    </source>
</evidence>
<keyword evidence="2" id="KW-0805">Transcription regulation</keyword>
<dbReference type="Pfam" id="PF04153">
    <property type="entry name" value="NOT2_3_5_C"/>
    <property type="match status" value="1"/>
</dbReference>
<comment type="caution">
    <text evidence="6">The sequence shown here is derived from an EMBL/GenBank/DDBJ whole genome shotgun (WGS) entry which is preliminary data.</text>
</comment>
<protein>
    <recommendedName>
        <fullName evidence="5">NOT2/NOT3/NOT5 C-terminal domain-containing protein</fullName>
    </recommendedName>
</protein>
<feature type="non-terminal residue" evidence="6">
    <location>
        <position position="221"/>
    </location>
</feature>
<evidence type="ECO:0000256" key="2">
    <source>
        <dbReference type="ARBA" id="ARBA00023015"/>
    </source>
</evidence>
<accession>A0AA41S647</accession>
<organism evidence="6 7">
    <name type="scientific">Papaver nudicaule</name>
    <name type="common">Iceland poppy</name>
    <dbReference type="NCBI Taxonomy" id="74823"/>
    <lineage>
        <taxon>Eukaryota</taxon>
        <taxon>Viridiplantae</taxon>
        <taxon>Streptophyta</taxon>
        <taxon>Embryophyta</taxon>
        <taxon>Tracheophyta</taxon>
        <taxon>Spermatophyta</taxon>
        <taxon>Magnoliopsida</taxon>
        <taxon>Ranunculales</taxon>
        <taxon>Papaveraceae</taxon>
        <taxon>Papaveroideae</taxon>
        <taxon>Papaver</taxon>
    </lineage>
</organism>
<keyword evidence="7" id="KW-1185">Reference proteome</keyword>
<evidence type="ECO:0000259" key="5">
    <source>
        <dbReference type="Pfam" id="PF04153"/>
    </source>
</evidence>
<keyword evidence="3" id="KW-0804">Transcription</keyword>
<evidence type="ECO:0000313" key="6">
    <source>
        <dbReference type="EMBL" id="MCL7027878.1"/>
    </source>
</evidence>
<dbReference type="Gene3D" id="2.30.30.1020">
    <property type="entry name" value="CCR4-NOT complex subunit 2/3/5, C-terminal domain"/>
    <property type="match status" value="1"/>
</dbReference>
<evidence type="ECO:0000256" key="3">
    <source>
        <dbReference type="ARBA" id="ARBA00023163"/>
    </source>
</evidence>
<comment type="similarity">
    <text evidence="1">Belongs to the CNOT2/3/5 family.</text>
</comment>
<dbReference type="GO" id="GO:0030015">
    <property type="term" value="C:CCR4-NOT core complex"/>
    <property type="evidence" value="ECO:0007669"/>
    <property type="project" value="InterPro"/>
</dbReference>
<feature type="compositionally biased region" description="Polar residues" evidence="4">
    <location>
        <begin position="51"/>
        <end position="77"/>
    </location>
</feature>
<name>A0AA41S647_PAPNU</name>
<evidence type="ECO:0000313" key="7">
    <source>
        <dbReference type="Proteomes" id="UP001177140"/>
    </source>
</evidence>
<dbReference type="InterPro" id="IPR007282">
    <property type="entry name" value="NOT2/3/5_C"/>
</dbReference>
<gene>
    <name evidence="6" type="ORF">MKW94_003603</name>
</gene>
<reference evidence="6" key="1">
    <citation type="submission" date="2022-03" db="EMBL/GenBank/DDBJ databases">
        <title>A functionally conserved STORR gene fusion in Papaver species that diverged 16.8 million years ago.</title>
        <authorList>
            <person name="Catania T."/>
        </authorList>
    </citation>
    <scope>NUCLEOTIDE SEQUENCE</scope>
    <source>
        <strain evidence="6">S-191538</strain>
    </source>
</reference>
<dbReference type="InterPro" id="IPR040168">
    <property type="entry name" value="Not2/3/5"/>
</dbReference>
<dbReference type="AlphaFoldDB" id="A0AA41S647"/>
<feature type="domain" description="NOT2/NOT3/NOT5 C-terminal" evidence="5">
    <location>
        <begin position="171"/>
        <end position="221"/>
    </location>
</feature>
<sequence>MGRSGGFSFSESYPSPRIQHHQQHASSVSSGGLSFTPSNNQDLQLHGSDLFPSSHSPYHPQVQTSGQPNIGLRNSSNSVSGMGSYDQLLQNFQQQQQNQSQFRLSQMPSASRLYRDRNMKPIQVAQASPDKYGLLGLLNVMKNGEPVVSSLLLGIDLTSLGLNLNAAEDLHKTFGSPWSDEPAKGDPEYTVPECYYAKQPPVLQQSYFKKFQLETLFYIFY</sequence>
<dbReference type="PANTHER" id="PTHR23326">
    <property type="entry name" value="CCR4 NOT-RELATED"/>
    <property type="match status" value="1"/>
</dbReference>
<feature type="region of interest" description="Disordered" evidence="4">
    <location>
        <begin position="1"/>
        <end position="77"/>
    </location>
</feature>
<dbReference type="InterPro" id="IPR038635">
    <property type="entry name" value="CCR4-NOT_su2/3/5_C_sf"/>
</dbReference>
<dbReference type="GO" id="GO:0006355">
    <property type="term" value="P:regulation of DNA-templated transcription"/>
    <property type="evidence" value="ECO:0007669"/>
    <property type="project" value="InterPro"/>
</dbReference>
<dbReference type="Proteomes" id="UP001177140">
    <property type="component" value="Unassembled WGS sequence"/>
</dbReference>